<dbReference type="RefSeq" id="WP_068173589.1">
    <property type="nucleotide sequence ID" value="NZ_BAQB01000077.1"/>
</dbReference>
<organism evidence="1 2">
    <name type="scientific">Neokomagataea tanensis NBRC 106556</name>
    <dbReference type="NCBI Taxonomy" id="1223519"/>
    <lineage>
        <taxon>Bacteria</taxon>
        <taxon>Pseudomonadati</taxon>
        <taxon>Pseudomonadota</taxon>
        <taxon>Alphaproteobacteria</taxon>
        <taxon>Acetobacterales</taxon>
        <taxon>Acetobacteraceae</taxon>
        <taxon>Neokomagataea</taxon>
    </lineage>
</organism>
<sequence>MTIAKKPKTLKARVSTRIQRSRADVFVPRDFDDLGDYDQVKRVLRNLVDEKAVTRLGYGVYAKLRTNPLTGQSALAARGGFDGAVRQTLMKLRVPWGETQVVRDYNAGRTTQIQANAAYAVRGRFARKLKYKNLEAQFERAHG</sequence>
<gene>
    <name evidence="1" type="ORF">AA106556_1897</name>
</gene>
<proteinExistence type="predicted"/>
<comment type="caution">
    <text evidence="1">The sequence shown here is derived from an EMBL/GenBank/DDBJ whole genome shotgun (WGS) entry which is preliminary data.</text>
</comment>
<evidence type="ECO:0008006" key="3">
    <source>
        <dbReference type="Google" id="ProtNLM"/>
    </source>
</evidence>
<keyword evidence="2" id="KW-1185">Reference proteome</keyword>
<reference evidence="1" key="1">
    <citation type="submission" date="2013-04" db="EMBL/GenBank/DDBJ databases">
        <title>The genome sequencing project of 58 acetic acid bacteria.</title>
        <authorList>
            <person name="Okamoto-Kainuma A."/>
            <person name="Ishikawa M."/>
            <person name="Umino S."/>
            <person name="Koizumi Y."/>
            <person name="Shiwa Y."/>
            <person name="Yoshikawa H."/>
            <person name="Matsutani M."/>
            <person name="Matsushita K."/>
        </authorList>
    </citation>
    <scope>NUCLEOTIDE SEQUENCE</scope>
    <source>
        <strain evidence="1">NBRC 106556</strain>
    </source>
</reference>
<accession>A0ABQ0QL96</accession>
<evidence type="ECO:0000313" key="1">
    <source>
        <dbReference type="EMBL" id="GBR48909.1"/>
    </source>
</evidence>
<dbReference type="Proteomes" id="UP001062443">
    <property type="component" value="Unassembled WGS sequence"/>
</dbReference>
<evidence type="ECO:0000313" key="2">
    <source>
        <dbReference type="Proteomes" id="UP001062443"/>
    </source>
</evidence>
<dbReference type="EMBL" id="BAQB01000077">
    <property type="protein sequence ID" value="GBR48909.1"/>
    <property type="molecule type" value="Genomic_DNA"/>
</dbReference>
<name>A0ABQ0QL96_9PROT</name>
<protein>
    <recommendedName>
        <fullName evidence="3">Conjugal transfer protein</fullName>
    </recommendedName>
</protein>